<evidence type="ECO:0000313" key="3">
    <source>
        <dbReference type="Proteomes" id="UP000593568"/>
    </source>
</evidence>
<protein>
    <recommendedName>
        <fullName evidence="1">Aminotransferase-like plant mobile domain-containing protein</fullName>
    </recommendedName>
</protein>
<dbReference type="Proteomes" id="UP000593568">
    <property type="component" value="Unassembled WGS sequence"/>
</dbReference>
<evidence type="ECO:0000313" key="2">
    <source>
        <dbReference type="EMBL" id="MBA0776220.1"/>
    </source>
</evidence>
<keyword evidence="3" id="KW-1185">Reference proteome</keyword>
<feature type="non-terminal residue" evidence="2">
    <location>
        <position position="1"/>
    </location>
</feature>
<dbReference type="InterPro" id="IPR019557">
    <property type="entry name" value="AminoTfrase-like_pln_mobile"/>
</dbReference>
<accession>A0A7J9ET49</accession>
<dbReference type="InterPro" id="IPR044824">
    <property type="entry name" value="MAIN-like"/>
</dbReference>
<dbReference type="PANTHER" id="PTHR46033:SF8">
    <property type="entry name" value="PROTEIN MAINTENANCE OF MERISTEMS-LIKE"/>
    <property type="match status" value="1"/>
</dbReference>
<gene>
    <name evidence="2" type="ORF">Gotri_011240</name>
</gene>
<dbReference type="PANTHER" id="PTHR46033">
    <property type="entry name" value="PROTEIN MAIN-LIKE 2"/>
    <property type="match status" value="1"/>
</dbReference>
<name>A0A7J9ET49_9ROSI</name>
<reference evidence="2 3" key="1">
    <citation type="journal article" date="2019" name="Genome Biol. Evol.">
        <title>Insights into the evolution of the New World diploid cottons (Gossypium, subgenus Houzingenia) based on genome sequencing.</title>
        <authorList>
            <person name="Grover C.E."/>
            <person name="Arick M.A. 2nd"/>
            <person name="Thrash A."/>
            <person name="Conover J.L."/>
            <person name="Sanders W.S."/>
            <person name="Peterson D.G."/>
            <person name="Frelichowski J.E."/>
            <person name="Scheffler J.A."/>
            <person name="Scheffler B.E."/>
            <person name="Wendel J.F."/>
        </authorList>
    </citation>
    <scope>NUCLEOTIDE SEQUENCE [LARGE SCALE GENOMIC DNA]</scope>
    <source>
        <strain evidence="2">8</strain>
        <tissue evidence="2">Leaf</tissue>
    </source>
</reference>
<evidence type="ECO:0000259" key="1">
    <source>
        <dbReference type="Pfam" id="PF10536"/>
    </source>
</evidence>
<proteinExistence type="predicted"/>
<dbReference type="EMBL" id="JABEZW010000009">
    <property type="protein sequence ID" value="MBA0776220.1"/>
    <property type="molecule type" value="Genomic_DNA"/>
</dbReference>
<dbReference type="Pfam" id="PF10536">
    <property type="entry name" value="PMD"/>
    <property type="match status" value="1"/>
</dbReference>
<comment type="caution">
    <text evidence="2">The sequence shown here is derived from an EMBL/GenBank/DDBJ whole genome shotgun (WGS) entry which is preliminary data.</text>
</comment>
<dbReference type="AlphaFoldDB" id="A0A7J9ET49"/>
<sequence>ADDRVLEGFIHNLVKLPIIEIRGYLQEVGFLHTCCILEGCKLDPKLINALVERWRLEMHTFHPPCDECTITLEDVALQLDLPMDEPVIMGATIVPSKEDLCTALLGKVPNKFKGGQISMNWLEKNFQKLHSHATEDAKVSLIVYATIEIYELNQVMRQFEYRQQISQSPRHMKKLHNVDMRGKNDEDW</sequence>
<organism evidence="2 3">
    <name type="scientific">Gossypium trilobum</name>
    <dbReference type="NCBI Taxonomy" id="34281"/>
    <lineage>
        <taxon>Eukaryota</taxon>
        <taxon>Viridiplantae</taxon>
        <taxon>Streptophyta</taxon>
        <taxon>Embryophyta</taxon>
        <taxon>Tracheophyta</taxon>
        <taxon>Spermatophyta</taxon>
        <taxon>Magnoliopsida</taxon>
        <taxon>eudicotyledons</taxon>
        <taxon>Gunneridae</taxon>
        <taxon>Pentapetalae</taxon>
        <taxon>rosids</taxon>
        <taxon>malvids</taxon>
        <taxon>Malvales</taxon>
        <taxon>Malvaceae</taxon>
        <taxon>Malvoideae</taxon>
        <taxon>Gossypium</taxon>
    </lineage>
</organism>
<dbReference type="GO" id="GO:0010073">
    <property type="term" value="P:meristem maintenance"/>
    <property type="evidence" value="ECO:0007669"/>
    <property type="project" value="InterPro"/>
</dbReference>
<feature type="domain" description="Aminotransferase-like plant mobile" evidence="1">
    <location>
        <begin position="38"/>
        <end position="131"/>
    </location>
</feature>